<dbReference type="Pfam" id="PF13181">
    <property type="entry name" value="TPR_8"/>
    <property type="match status" value="1"/>
</dbReference>
<feature type="coiled-coil region" evidence="5">
    <location>
        <begin position="1022"/>
        <end position="1124"/>
    </location>
</feature>
<evidence type="ECO:0000313" key="9">
    <source>
        <dbReference type="Proteomes" id="UP000027135"/>
    </source>
</evidence>
<evidence type="ECO:0000313" key="8">
    <source>
        <dbReference type="EMBL" id="KDR18284.1"/>
    </source>
</evidence>
<feature type="coiled-coil region" evidence="5">
    <location>
        <begin position="1225"/>
        <end position="1273"/>
    </location>
</feature>
<dbReference type="OMA" id="CEDVRAK"/>
<name>A0A067RE27_ZOONE</name>
<evidence type="ECO:0000256" key="6">
    <source>
        <dbReference type="SAM" id="MobiDB-lite"/>
    </source>
</evidence>
<dbReference type="InParanoid" id="A0A067RE27"/>
<evidence type="ECO:0000259" key="7">
    <source>
        <dbReference type="PROSITE" id="PS50089"/>
    </source>
</evidence>
<dbReference type="STRING" id="136037.A0A067RE27"/>
<feature type="domain" description="RING-type" evidence="7">
    <location>
        <begin position="1666"/>
        <end position="1705"/>
    </location>
</feature>
<dbReference type="Gene3D" id="3.30.40.10">
    <property type="entry name" value="Zinc/RING finger domain, C3HC4 (zinc finger)"/>
    <property type="match status" value="1"/>
</dbReference>
<dbReference type="InterPro" id="IPR011990">
    <property type="entry name" value="TPR-like_helical_dom_sf"/>
</dbReference>
<keyword evidence="5" id="KW-0175">Coiled coil</keyword>
<keyword evidence="1 3" id="KW-0479">Metal-binding</keyword>
<feature type="repeat" description="TPR" evidence="4">
    <location>
        <begin position="336"/>
        <end position="369"/>
    </location>
</feature>
<dbReference type="UniPathway" id="UPA00143"/>
<dbReference type="GO" id="GO:0005737">
    <property type="term" value="C:cytoplasm"/>
    <property type="evidence" value="ECO:0007669"/>
    <property type="project" value="UniProtKB-ARBA"/>
</dbReference>
<keyword evidence="2" id="KW-0862">Zinc</keyword>
<keyword evidence="1 3" id="KW-0863">Zinc-finger</keyword>
<feature type="compositionally biased region" description="Basic and acidic residues" evidence="6">
    <location>
        <begin position="840"/>
        <end position="850"/>
    </location>
</feature>
<protein>
    <submittedName>
        <fullName evidence="8">Tetratricopeptide repeat protein 3</fullName>
    </submittedName>
</protein>
<dbReference type="eggNOG" id="KOG0800">
    <property type="taxonomic scope" value="Eukaryota"/>
</dbReference>
<dbReference type="EMBL" id="KK852695">
    <property type="protein sequence ID" value="KDR18284.1"/>
    <property type="molecule type" value="Genomic_DNA"/>
</dbReference>
<gene>
    <name evidence="8" type="ORF">L798_06815</name>
</gene>
<dbReference type="PROSITE" id="PS50005">
    <property type="entry name" value="TPR"/>
    <property type="match status" value="1"/>
</dbReference>
<sequence>MNTEQVVQDYRNKGNACFKAKRMLDAVLFYKKALELDAKNPYINSNLAQAYLEERDFGRAEYHAMKAISANRDSPKGYFRAAKASVGLHNKDKAIKYLKKGIEVCNNSDTEDLRTYLKTLCEEHPSGTRVASQSLQEDFTMVNDVPSQSSDSDSAEYIQTGKLGSQSISRMSAATFSDINKASFIKQHNASLFQTSSDDVNIEANKKPKKKKKKGTNVEGNPFMARLESIKKELDIKEVTSEQFWKMQRNEFQSLLKEGSEVMASGLPRKAVEKYKTALDMILDHSVEDFRIKEIDVIVLKYSLCVGWIDLANYEDIVKAVEYLNDIEEKRSSKFPAVFYGLGSAYYKLNRYKAAVEHLEKGLLFLKREVKFEVHPWPGTNNIIQETTRSFLQEVLTELLKTCRAYHEPDAICRYSQCLTLSSHIIPSEHIFYSDPDFSGFVVIICQEKCRIEYHLTCWKEYKEAVLSNKIGKLSDKDFIGRCCPTTDCVTQGNKRSVITKIEIVGDDTTIKTSIEAPKTETAIKDLKKMKKKKGEKSAEITVQDKAKIKRPQKIKKIISYTIQVASQETQAANSAEELATQLENLQLLRDSNFGCTDNNWNLKENSYDSENIQHLDHFLSPEEEPLQPKKEFVFSYFYELLRNEGPQKIKVIEQKWQNESGEFEGINDIVTSHASICSFLLQSYRFVSIDDYICLAEQKAAVYNMVKTELVESLFFTLTGLSNYTESLTDMSQQNSNAEVEPPSHTSSNMDLSTHSLDSKSAVETVLSTFVDEPSASTNSAEAFIPHAEVVDDVEDPDICTVEGNVFGTDKRHLTSVSESVISEGEKVDSFISDNSCDDSDKIDSRSDEVADDGGAQWEENIVRNAEEEDGKLKEAEENKGVEENVDKKLNVDASEFICPAKIVPEQEELAFYPEGDDGPEITERSVSVSDERTEFLGTASGYNASGTKDLAVHVSSASSRRTYFPAVVQHPVPYYQTLCSSPFPSLQLPELSDTSAQTLRDEISTLESTVKKPEKELKDEKILESKLEQQNQKIKKLELELAKVLEEKKTDFGILIKELIKKEEECEALKTRFEEEKKERQITENNTMTIMRNLISETGQKVKELEEELTLTKRDLAQYQHLVLIAKKEAGVLQISFLKKKCLDTLQAMRLQVKYLTESSTPNKTEVTTAIKNWEQYFDNVADHEVQFTVNCTELNEKVGKITVADFVKLDWTDLPQEPSCPVDTLEVIIQKALEEQQDLKGKLIAQDKELAQMKLERQKAVDDLAFVEQQALKLRKVIKNRSEVIENTLMNKDTALPPSETMLKMSEVDKKEDSSDSKIEEKFKQILETLVRSDEKNFEQNGCSRVHVPSSPVTCATGVPLLQHSTPVYGYQPMLHSQSYFYNTPQTAYPLPMAMQYGQQQGPPVISSGPALWPPAPRVPQASIGTDKASVQQQPEAKLAPSLSRTEIPNSAASATIAADKLHLPSESKVVPVEKKLPSSAFGLTPVANTMPPSTSAFGTDQLKDTPSVASFFKISPSTAEVPKQELHQMSKPAETPKPLLQTSLNISTASPLEPRPNITSALKPKTKSSSHKLMDKLLKNFPDKTEDELSSYVKIVRERSNNSLTGFTLPKIIDMVDKVRKEKESKKQGSMGLDKFGGTAWSGVHNSASVWSKSNESLEEECSICMESMDKDQTSLHCKHSFHTKCIKQWLHTESICPICRVFTRMADEFPPLS</sequence>
<dbReference type="Proteomes" id="UP000027135">
    <property type="component" value="Unassembled WGS sequence"/>
</dbReference>
<organism evidence="8 9">
    <name type="scientific">Zootermopsis nevadensis</name>
    <name type="common">Dampwood termite</name>
    <dbReference type="NCBI Taxonomy" id="136037"/>
    <lineage>
        <taxon>Eukaryota</taxon>
        <taxon>Metazoa</taxon>
        <taxon>Ecdysozoa</taxon>
        <taxon>Arthropoda</taxon>
        <taxon>Hexapoda</taxon>
        <taxon>Insecta</taxon>
        <taxon>Pterygota</taxon>
        <taxon>Neoptera</taxon>
        <taxon>Polyneoptera</taxon>
        <taxon>Dictyoptera</taxon>
        <taxon>Blattodea</taxon>
        <taxon>Blattoidea</taxon>
        <taxon>Termitoidae</taxon>
        <taxon>Termopsidae</taxon>
        <taxon>Zootermopsis</taxon>
    </lineage>
</organism>
<feature type="region of interest" description="Disordered" evidence="6">
    <location>
        <begin position="1552"/>
        <end position="1573"/>
    </location>
</feature>
<evidence type="ECO:0000256" key="2">
    <source>
        <dbReference type="ARBA" id="ARBA00022833"/>
    </source>
</evidence>
<feature type="region of interest" description="Disordered" evidence="6">
    <location>
        <begin position="833"/>
        <end position="857"/>
    </location>
</feature>
<dbReference type="InterPro" id="IPR019734">
    <property type="entry name" value="TPR_rpt"/>
</dbReference>
<accession>A0A067RE27</accession>
<dbReference type="InterPro" id="IPR001841">
    <property type="entry name" value="Znf_RING"/>
</dbReference>
<keyword evidence="9" id="KW-1185">Reference proteome</keyword>
<dbReference type="SUPFAM" id="SSF48452">
    <property type="entry name" value="TPR-like"/>
    <property type="match status" value="1"/>
</dbReference>
<dbReference type="CDD" id="cd16448">
    <property type="entry name" value="RING-H2"/>
    <property type="match status" value="1"/>
</dbReference>
<feature type="region of interest" description="Disordered" evidence="6">
    <location>
        <begin position="730"/>
        <end position="755"/>
    </location>
</feature>
<proteinExistence type="predicted"/>
<dbReference type="Pfam" id="PF19179">
    <property type="entry name" value="TTC3_DZIP3_dom"/>
    <property type="match status" value="1"/>
</dbReference>
<dbReference type="SMART" id="SM00184">
    <property type="entry name" value="RING"/>
    <property type="match status" value="1"/>
</dbReference>
<dbReference type="PANTHER" id="PTHR17550:SF4">
    <property type="entry name" value="E3 UBIQUITIN-PROTEIN LIGASE TTC3"/>
    <property type="match status" value="1"/>
</dbReference>
<dbReference type="InterPro" id="IPR056871">
    <property type="entry name" value="WH_TTC3"/>
</dbReference>
<dbReference type="Pfam" id="PF24812">
    <property type="entry name" value="WHD_TTC3"/>
    <property type="match status" value="1"/>
</dbReference>
<evidence type="ECO:0000256" key="4">
    <source>
        <dbReference type="PROSITE-ProRule" id="PRU00339"/>
    </source>
</evidence>
<dbReference type="GO" id="GO:0008270">
    <property type="term" value="F:zinc ion binding"/>
    <property type="evidence" value="ECO:0007669"/>
    <property type="project" value="UniProtKB-KW"/>
</dbReference>
<dbReference type="SUPFAM" id="SSF57850">
    <property type="entry name" value="RING/U-box"/>
    <property type="match status" value="1"/>
</dbReference>
<dbReference type="InterPro" id="IPR013083">
    <property type="entry name" value="Znf_RING/FYVE/PHD"/>
</dbReference>
<dbReference type="Pfam" id="PF13639">
    <property type="entry name" value="zf-RING_2"/>
    <property type="match status" value="1"/>
</dbReference>
<dbReference type="InterPro" id="IPR043866">
    <property type="entry name" value="TTC3/DZIP3_dom"/>
</dbReference>
<dbReference type="GO" id="GO:0016567">
    <property type="term" value="P:protein ubiquitination"/>
    <property type="evidence" value="ECO:0007669"/>
    <property type="project" value="UniProtKB-UniPathway"/>
</dbReference>
<reference evidence="8 9" key="1">
    <citation type="journal article" date="2014" name="Nat. Commun.">
        <title>Molecular traces of alternative social organization in a termite genome.</title>
        <authorList>
            <person name="Terrapon N."/>
            <person name="Li C."/>
            <person name="Robertson H.M."/>
            <person name="Ji L."/>
            <person name="Meng X."/>
            <person name="Booth W."/>
            <person name="Chen Z."/>
            <person name="Childers C.P."/>
            <person name="Glastad K.M."/>
            <person name="Gokhale K."/>
            <person name="Gowin J."/>
            <person name="Gronenberg W."/>
            <person name="Hermansen R.A."/>
            <person name="Hu H."/>
            <person name="Hunt B.G."/>
            <person name="Huylmans A.K."/>
            <person name="Khalil S.M."/>
            <person name="Mitchell R.D."/>
            <person name="Munoz-Torres M.C."/>
            <person name="Mustard J.A."/>
            <person name="Pan H."/>
            <person name="Reese J.T."/>
            <person name="Scharf M.E."/>
            <person name="Sun F."/>
            <person name="Vogel H."/>
            <person name="Xiao J."/>
            <person name="Yang W."/>
            <person name="Yang Z."/>
            <person name="Yang Z."/>
            <person name="Zhou J."/>
            <person name="Zhu J."/>
            <person name="Brent C.S."/>
            <person name="Elsik C.G."/>
            <person name="Goodisman M.A."/>
            <person name="Liberles D.A."/>
            <person name="Roe R.M."/>
            <person name="Vargo E.L."/>
            <person name="Vilcinskas A."/>
            <person name="Wang J."/>
            <person name="Bornberg-Bauer E."/>
            <person name="Korb J."/>
            <person name="Zhang G."/>
            <person name="Liebig J."/>
        </authorList>
    </citation>
    <scope>NUCLEOTIDE SEQUENCE [LARGE SCALE GENOMIC DNA]</scope>
    <source>
        <tissue evidence="8">Whole organism</tissue>
    </source>
</reference>
<dbReference type="Gene3D" id="1.25.40.10">
    <property type="entry name" value="Tetratricopeptide repeat domain"/>
    <property type="match status" value="2"/>
</dbReference>
<dbReference type="PANTHER" id="PTHR17550">
    <property type="entry name" value="E3 UBIQUITIN-PROTEIN LIGASE TTC3"/>
    <property type="match status" value="1"/>
</dbReference>
<dbReference type="PROSITE" id="PS50089">
    <property type="entry name" value="ZF_RING_2"/>
    <property type="match status" value="1"/>
</dbReference>
<evidence type="ECO:0000256" key="5">
    <source>
        <dbReference type="SAM" id="Coils"/>
    </source>
</evidence>
<dbReference type="SMART" id="SM00028">
    <property type="entry name" value="TPR"/>
    <property type="match status" value="5"/>
</dbReference>
<keyword evidence="4" id="KW-0802">TPR repeat</keyword>
<evidence type="ECO:0000256" key="1">
    <source>
        <dbReference type="ARBA" id="ARBA00022771"/>
    </source>
</evidence>
<evidence type="ECO:0000256" key="3">
    <source>
        <dbReference type="PROSITE-ProRule" id="PRU00175"/>
    </source>
</evidence>